<keyword evidence="1" id="KW-0732">Signal</keyword>
<organism evidence="3 4">
    <name type="scientific">Fulvivirga imtechensis AK7</name>
    <dbReference type="NCBI Taxonomy" id="1237149"/>
    <lineage>
        <taxon>Bacteria</taxon>
        <taxon>Pseudomonadati</taxon>
        <taxon>Bacteroidota</taxon>
        <taxon>Cytophagia</taxon>
        <taxon>Cytophagales</taxon>
        <taxon>Fulvivirgaceae</taxon>
        <taxon>Fulvivirga</taxon>
    </lineage>
</organism>
<comment type="caution">
    <text evidence="3">The sequence shown here is derived from an EMBL/GenBank/DDBJ whole genome shotgun (WGS) entry which is preliminary data.</text>
</comment>
<feature type="chain" id="PRO_5003993268" description="DUF4440 domain-containing protein" evidence="1">
    <location>
        <begin position="18"/>
        <end position="169"/>
    </location>
</feature>
<reference evidence="3 4" key="1">
    <citation type="submission" date="2012-12" db="EMBL/GenBank/DDBJ databases">
        <title>Genome assembly of Fulvivirga imtechensis AK7.</title>
        <authorList>
            <person name="Nupur N."/>
            <person name="Khatri I."/>
            <person name="Kumar R."/>
            <person name="Subramanian S."/>
            <person name="Pinnaka A."/>
        </authorList>
    </citation>
    <scope>NUCLEOTIDE SEQUENCE [LARGE SCALE GENOMIC DNA]</scope>
    <source>
        <strain evidence="3 4">AK7</strain>
    </source>
</reference>
<dbReference type="OrthoDB" id="980292at2"/>
<dbReference type="AlphaFoldDB" id="L8JJH2"/>
<protein>
    <recommendedName>
        <fullName evidence="2">DUF4440 domain-containing protein</fullName>
    </recommendedName>
</protein>
<feature type="domain" description="DUF4440" evidence="2">
    <location>
        <begin position="25"/>
        <end position="101"/>
    </location>
</feature>
<evidence type="ECO:0000313" key="4">
    <source>
        <dbReference type="Proteomes" id="UP000011135"/>
    </source>
</evidence>
<evidence type="ECO:0000313" key="3">
    <source>
        <dbReference type="EMBL" id="ELR68950.1"/>
    </source>
</evidence>
<keyword evidence="4" id="KW-1185">Reference proteome</keyword>
<gene>
    <name evidence="3" type="ORF">C900_05643</name>
</gene>
<evidence type="ECO:0000259" key="2">
    <source>
        <dbReference type="Pfam" id="PF14534"/>
    </source>
</evidence>
<dbReference type="InterPro" id="IPR032710">
    <property type="entry name" value="NTF2-like_dom_sf"/>
</dbReference>
<dbReference type="Gene3D" id="3.10.450.50">
    <property type="match status" value="1"/>
</dbReference>
<dbReference type="STRING" id="1237149.C900_05643"/>
<evidence type="ECO:0000256" key="1">
    <source>
        <dbReference type="SAM" id="SignalP"/>
    </source>
</evidence>
<dbReference type="EMBL" id="AMZN01000087">
    <property type="protein sequence ID" value="ELR68950.1"/>
    <property type="molecule type" value="Genomic_DNA"/>
</dbReference>
<accession>L8JJH2</accession>
<dbReference type="Proteomes" id="UP000011135">
    <property type="component" value="Unassembled WGS sequence"/>
</dbReference>
<dbReference type="Pfam" id="PF14534">
    <property type="entry name" value="DUF4440"/>
    <property type="match status" value="1"/>
</dbReference>
<dbReference type="SUPFAM" id="SSF54427">
    <property type="entry name" value="NTF2-like"/>
    <property type="match status" value="1"/>
</dbReference>
<sequence length="169" mass="19646">MKFIFLTLFAFSAAAYAQDVPEEEIKRQNRLMEEAFNRGDLRAVAEFYLDNAYLLSPAGKVVTERENIDAYWTGIQNPVKWELEVIEVSQSEKAVYENEYWKALKNKPPDWRAAGIDIGTNSNLVYQLGNSRLTVRANDTEHTSEVDFILVWKYTEDGYKILIDTYTWQ</sequence>
<feature type="signal peptide" evidence="1">
    <location>
        <begin position="1"/>
        <end position="17"/>
    </location>
</feature>
<dbReference type="RefSeq" id="WP_009582751.1">
    <property type="nucleotide sequence ID" value="NZ_AMZN01000087.1"/>
</dbReference>
<name>L8JJH2_9BACT</name>
<dbReference type="InterPro" id="IPR027843">
    <property type="entry name" value="DUF4440"/>
</dbReference>
<proteinExistence type="predicted"/>